<dbReference type="AlphaFoldDB" id="A0A2H9U670"/>
<dbReference type="OrthoDB" id="197187at2"/>
<evidence type="ECO:0000313" key="1">
    <source>
        <dbReference type="EMBL" id="PJG59530.1"/>
    </source>
</evidence>
<name>A0A2H9U670_9GAMM</name>
<comment type="caution">
    <text evidence="1">The sequence shown here is derived from an EMBL/GenBank/DDBJ whole genome shotgun (WGS) entry which is preliminary data.</text>
</comment>
<reference evidence="1 2" key="1">
    <citation type="submission" date="2017-11" db="EMBL/GenBank/DDBJ databases">
        <title>Draft genome sequence of environmental isolate Aeromonas cavernicola sp. nov. MDC 2508.</title>
        <authorList>
            <person name="Colston S.M."/>
            <person name="Navarro A."/>
            <person name="Martinez-Murcia A.J."/>
            <person name="Graf J."/>
        </authorList>
    </citation>
    <scope>NUCLEOTIDE SEQUENCE [LARGE SCALE GENOMIC DNA]</scope>
    <source>
        <strain evidence="1 2">MDC 2508</strain>
    </source>
</reference>
<sequence length="161" mass="16772">MTKQAATVGDMGTDHDGFPPTPIIEGSQDIFIDGKPAARVGDALAPHAKPGSPPHDRVITTGSKTVFFNGRPAALTGSEIGCGGLIIGGSTVIIGDQAPPIISSLVSDVFFDRKLYFSAIIDYFIEDGNGNKLSSGYDKNAYTGLVENSGLINLFIGGKNE</sequence>
<protein>
    <recommendedName>
        <fullName evidence="3">Type VI secretion system PAAR protein</fullName>
    </recommendedName>
</protein>
<dbReference type="RefSeq" id="WP_100293474.1">
    <property type="nucleotide sequence ID" value="NZ_PGGC01000060.1"/>
</dbReference>
<gene>
    <name evidence="1" type="ORF">CUC53_06930</name>
</gene>
<dbReference type="EMBL" id="PGGC01000060">
    <property type="protein sequence ID" value="PJG59530.1"/>
    <property type="molecule type" value="Genomic_DNA"/>
</dbReference>
<keyword evidence="2" id="KW-1185">Reference proteome</keyword>
<dbReference type="Pfam" id="PF05488">
    <property type="entry name" value="PAAR_motif"/>
    <property type="match status" value="1"/>
</dbReference>
<dbReference type="NCBIfam" id="NF033420">
    <property type="entry name" value="T6SS_PAAR_dom"/>
    <property type="match status" value="1"/>
</dbReference>
<evidence type="ECO:0000313" key="2">
    <source>
        <dbReference type="Proteomes" id="UP000235861"/>
    </source>
</evidence>
<organism evidence="1 2">
    <name type="scientific">Aeromonas cavernicola</name>
    <dbReference type="NCBI Taxonomy" id="1006623"/>
    <lineage>
        <taxon>Bacteria</taxon>
        <taxon>Pseudomonadati</taxon>
        <taxon>Pseudomonadota</taxon>
        <taxon>Gammaproteobacteria</taxon>
        <taxon>Aeromonadales</taxon>
        <taxon>Aeromonadaceae</taxon>
        <taxon>Aeromonas</taxon>
    </lineage>
</organism>
<proteinExistence type="predicted"/>
<dbReference type="CDD" id="cd14737">
    <property type="entry name" value="PAAR_1"/>
    <property type="match status" value="1"/>
</dbReference>
<evidence type="ECO:0008006" key="3">
    <source>
        <dbReference type="Google" id="ProtNLM"/>
    </source>
</evidence>
<accession>A0A2H9U670</accession>
<dbReference type="Gene3D" id="2.60.200.60">
    <property type="match status" value="1"/>
</dbReference>
<dbReference type="InterPro" id="IPR008727">
    <property type="entry name" value="PAAR_motif"/>
</dbReference>
<dbReference type="Proteomes" id="UP000235861">
    <property type="component" value="Unassembled WGS sequence"/>
</dbReference>